<feature type="transmembrane region" description="Helical" evidence="1">
    <location>
        <begin position="361"/>
        <end position="382"/>
    </location>
</feature>
<feature type="transmembrane region" description="Helical" evidence="1">
    <location>
        <begin position="193"/>
        <end position="217"/>
    </location>
</feature>
<feature type="transmembrane region" description="Helical" evidence="1">
    <location>
        <begin position="270"/>
        <end position="291"/>
    </location>
</feature>
<sequence>MKKVLYIVLFLVLGVSIISIFNEMSMSYPNLEFYQDNDVIRVKSSRVESVKKNDILLSCDSIKFFNFYNLDQHIEKSPIKSLHEFEFLSSKTGKPYSVKLKYYRLTKNSVIFSLLLIDIVFLIMAYIIIAIGPEKLYTLFLFMFFISVAVTAVTYRVCFYNKLLYSIFIFSTSFIAGFYLSFLVTFPKVRKPVSLIIVLTALTLSFLNFIFWLKAYLNFIGYKTFSSYLNLFTMAKINQGYDIFAIITGIIIISVKYYETDNINKKRLKWFIIGQIVGFIPFIFLFSLPLLLLGHEWVNLAVVMLFFMAVPISFILGVLKIKLGSINFILARILIILLYFVIGVIFIMIGKTFGRIVNDVIIKEIIFLVLSGVYIAVVYFTYRTVMDYILRLLFKEYYRKITLVKRYIDLLKDRNKTEDLLEEVFKHLMKIFDLEYINIKDTGIKYADEYHIELKNKKIVCFRKNKNEVINLDEIYIIKSFLCSLERNKII</sequence>
<name>A0A660S9Q1_UNCT6</name>
<feature type="transmembrane region" description="Helical" evidence="1">
    <location>
        <begin position="136"/>
        <end position="157"/>
    </location>
</feature>
<comment type="caution">
    <text evidence="2">The sequence shown here is derived from an EMBL/GenBank/DDBJ whole genome shotgun (WGS) entry which is preliminary data.</text>
</comment>
<keyword evidence="1" id="KW-0472">Membrane</keyword>
<dbReference type="EMBL" id="QNBC01000024">
    <property type="protein sequence ID" value="RKX67204.1"/>
    <property type="molecule type" value="Genomic_DNA"/>
</dbReference>
<dbReference type="Proteomes" id="UP000282321">
    <property type="component" value="Unassembled WGS sequence"/>
</dbReference>
<keyword evidence="1" id="KW-1133">Transmembrane helix</keyword>
<dbReference type="AlphaFoldDB" id="A0A660S9Q1"/>
<keyword evidence="1" id="KW-0812">Transmembrane</keyword>
<evidence type="ECO:0000313" key="3">
    <source>
        <dbReference type="Proteomes" id="UP000282321"/>
    </source>
</evidence>
<gene>
    <name evidence="2" type="ORF">DRP44_02725</name>
</gene>
<organism evidence="2 3">
    <name type="scientific">candidate division TA06 bacterium</name>
    <dbReference type="NCBI Taxonomy" id="2250710"/>
    <lineage>
        <taxon>Bacteria</taxon>
        <taxon>Bacteria division TA06</taxon>
    </lineage>
</organism>
<protein>
    <submittedName>
        <fullName evidence="2">Uncharacterized protein</fullName>
    </submittedName>
</protein>
<reference evidence="2 3" key="1">
    <citation type="submission" date="2018-06" db="EMBL/GenBank/DDBJ databases">
        <title>Extensive metabolic versatility and redundancy in microbially diverse, dynamic hydrothermal sediments.</title>
        <authorList>
            <person name="Dombrowski N."/>
            <person name="Teske A."/>
            <person name="Baker B.J."/>
        </authorList>
    </citation>
    <scope>NUCLEOTIDE SEQUENCE [LARGE SCALE GENOMIC DNA]</scope>
    <source>
        <strain evidence="2">B35_G9</strain>
    </source>
</reference>
<feature type="transmembrane region" description="Helical" evidence="1">
    <location>
        <begin position="237"/>
        <end position="258"/>
    </location>
</feature>
<feature type="transmembrane region" description="Helical" evidence="1">
    <location>
        <begin position="297"/>
        <end position="319"/>
    </location>
</feature>
<evidence type="ECO:0000256" key="1">
    <source>
        <dbReference type="SAM" id="Phobius"/>
    </source>
</evidence>
<evidence type="ECO:0000313" key="2">
    <source>
        <dbReference type="EMBL" id="RKX67204.1"/>
    </source>
</evidence>
<accession>A0A660S9Q1</accession>
<feature type="transmembrane region" description="Helical" evidence="1">
    <location>
        <begin position="110"/>
        <end position="129"/>
    </location>
</feature>
<feature type="transmembrane region" description="Helical" evidence="1">
    <location>
        <begin position="326"/>
        <end position="349"/>
    </location>
</feature>
<proteinExistence type="predicted"/>
<feature type="transmembrane region" description="Helical" evidence="1">
    <location>
        <begin position="163"/>
        <end position="186"/>
    </location>
</feature>